<dbReference type="PROSITE" id="PS50093">
    <property type="entry name" value="PKD"/>
    <property type="match status" value="5"/>
</dbReference>
<comment type="subcellular location">
    <subcellularLocation>
        <location evidence="1">Membrane</location>
        <topology evidence="1">Multi-pass membrane protein</topology>
    </subcellularLocation>
</comment>
<feature type="domain" description="PKD" evidence="7">
    <location>
        <begin position="22"/>
        <end position="94"/>
    </location>
</feature>
<dbReference type="InterPro" id="IPR026444">
    <property type="entry name" value="Secre_tail"/>
</dbReference>
<evidence type="ECO:0000313" key="8">
    <source>
        <dbReference type="EMBL" id="KAA2243751.1"/>
    </source>
</evidence>
<accession>A0A5B2VWQ2</accession>
<dbReference type="GO" id="GO:0005261">
    <property type="term" value="F:monoatomic cation channel activity"/>
    <property type="evidence" value="ECO:0007669"/>
    <property type="project" value="TreeGrafter"/>
</dbReference>
<keyword evidence="3" id="KW-0677">Repeat</keyword>
<dbReference type="SUPFAM" id="SSF49299">
    <property type="entry name" value="PKD domain"/>
    <property type="match status" value="5"/>
</dbReference>
<dbReference type="Pfam" id="PF18911">
    <property type="entry name" value="PKD_4"/>
    <property type="match status" value="5"/>
</dbReference>
<dbReference type="PANTHER" id="PTHR46730:SF4">
    <property type="entry name" value="POLYCYSTIC KIDNEY DISEASE PROTEIN 1-LIKE 1"/>
    <property type="match status" value="1"/>
</dbReference>
<feature type="chain" id="PRO_5022849264" evidence="6">
    <location>
        <begin position="20"/>
        <end position="1250"/>
    </location>
</feature>
<evidence type="ECO:0000313" key="9">
    <source>
        <dbReference type="Proteomes" id="UP000324611"/>
    </source>
</evidence>
<protein>
    <submittedName>
        <fullName evidence="8">PKD domain-containing protein</fullName>
    </submittedName>
</protein>
<evidence type="ECO:0000256" key="1">
    <source>
        <dbReference type="ARBA" id="ARBA00004141"/>
    </source>
</evidence>
<dbReference type="GO" id="GO:0006816">
    <property type="term" value="P:calcium ion transport"/>
    <property type="evidence" value="ECO:0007669"/>
    <property type="project" value="TreeGrafter"/>
</dbReference>
<keyword evidence="5" id="KW-0472">Membrane</keyword>
<evidence type="ECO:0000256" key="6">
    <source>
        <dbReference type="SAM" id="SignalP"/>
    </source>
</evidence>
<gene>
    <name evidence="8" type="ORF">F0L74_14830</name>
</gene>
<evidence type="ECO:0000256" key="3">
    <source>
        <dbReference type="ARBA" id="ARBA00022737"/>
    </source>
</evidence>
<keyword evidence="4" id="KW-1133">Transmembrane helix</keyword>
<feature type="domain" description="PKD" evidence="7">
    <location>
        <begin position="858"/>
        <end position="912"/>
    </location>
</feature>
<dbReference type="EMBL" id="VUOC01000002">
    <property type="protein sequence ID" value="KAA2243751.1"/>
    <property type="molecule type" value="Genomic_DNA"/>
</dbReference>
<reference evidence="8 9" key="2">
    <citation type="submission" date="2019-09" db="EMBL/GenBank/DDBJ databases">
        <authorList>
            <person name="Jin C."/>
        </authorList>
    </citation>
    <scope>NUCLEOTIDE SEQUENCE [LARGE SCALE GENOMIC DNA]</scope>
    <source>
        <strain evidence="8 9">BN140078</strain>
    </source>
</reference>
<reference evidence="8 9" key="1">
    <citation type="submission" date="2019-09" db="EMBL/GenBank/DDBJ databases">
        <title>Chitinophaga ginsengihumi sp. nov., isolated from soil of ginseng rhizosphere.</title>
        <authorList>
            <person name="Lee J."/>
        </authorList>
    </citation>
    <scope>NUCLEOTIDE SEQUENCE [LARGE SCALE GENOMIC DNA]</scope>
    <source>
        <strain evidence="8 9">BN140078</strain>
    </source>
</reference>
<feature type="domain" description="PKD" evidence="7">
    <location>
        <begin position="532"/>
        <end position="592"/>
    </location>
</feature>
<evidence type="ECO:0000259" key="7">
    <source>
        <dbReference type="PROSITE" id="PS50093"/>
    </source>
</evidence>
<proteinExistence type="predicted"/>
<keyword evidence="9" id="KW-1185">Reference proteome</keyword>
<name>A0A5B2VWQ2_9BACT</name>
<dbReference type="InterPro" id="IPR022409">
    <property type="entry name" value="PKD/Chitinase_dom"/>
</dbReference>
<dbReference type="Pfam" id="PF18962">
    <property type="entry name" value="Por_Secre_tail"/>
    <property type="match status" value="1"/>
</dbReference>
<dbReference type="PANTHER" id="PTHR46730">
    <property type="entry name" value="POLYCYSTIN-1"/>
    <property type="match status" value="1"/>
</dbReference>
<dbReference type="InterPro" id="IPR013783">
    <property type="entry name" value="Ig-like_fold"/>
</dbReference>
<dbReference type="RefSeq" id="WP_149838626.1">
    <property type="nucleotide sequence ID" value="NZ_VUOC01000002.1"/>
</dbReference>
<feature type="signal peptide" evidence="6">
    <location>
        <begin position="1"/>
        <end position="19"/>
    </location>
</feature>
<dbReference type="Proteomes" id="UP000324611">
    <property type="component" value="Unassembled WGS sequence"/>
</dbReference>
<dbReference type="InterPro" id="IPR035986">
    <property type="entry name" value="PKD_dom_sf"/>
</dbReference>
<sequence>MKRCLLLFVFIFARHLLSAQDIKADFSYDKTVGCGPLTVTFQDLSTGPANIVAWKWNFGDGDSSFVANPVHTYSQKGQFTVTLTVRDASGNVASNEYRYPQKKVVVLPVLNIGDEYLVCTMYDANNKVTLANKAAAPYASAMGHYEWSTGDTTASINVNTAGEYRVSYDVCGQSLRDTANVSVASSAIQASYRKQAQGWEYGYYRMIVSWTYPFASKAVDSVRINWGDGQWNSYESYESPSAVYAHNYTAPNGGTYRVSIDLISKEPNGLCDTAIVIPNLIVPETQVRLDLGPDTISIYRGDTLVLDAGNPGATYYWSPLGTSQTFKVTEQGHYGVAVYKGPDMNVDSIFVRVIDRPTKPDAHIGILQRECKTIYFADSSIVHPDYPVTKRYWVYGDGSNTNDTASMPVHSYLQDGQYNVTLMVGNSKGEWDTAYQQVTISSPPPYVNLGKDTILWGQSVTLGSSNPQGAQFTYLWSTGDTTRTKTVSAEGTYSVTVTNQACGTSAADTIRVFASARHLDAGFTSERIACRTIQFTDTSSVSGAYIAQWRWTFGDGTTDTVPNPAHTYTQAGTYHVTLKVTDNIGNIDTTYNFATLEAAPEVYLGPDIDTLKPGHTIAINAPYRAAYSYLWSTGDTTHFTLVDEPGTYWVRVTDRFCGTSSSDTIVVSRPGTSYSLQAGFVLQRTACRSFQFTDTTKITGAHIVKWNWQFGDGATDTTQNPAHTYGYDGPFGIILRVTDNLGNRDTAYALIDGQGAPFVNLGPDINTLRSGKTVQLGTYNPEGLGYDYRWSTGDTIRVINVSQPGTYWVKVTDRFCGNSASDTIVVTRQDNTETLEADFLIKQTACRQYLFTDWSTVNGASITQWYWQFGDNKTDTLPNPVHTYSQPGQYSITLRITDNLGRQDTVVKSVTIIGAPIADLGPDIDSLTVGGSVMLGSYLAPMASYQYLWSTQDTTRTITVTQPGTYWVKITDRYCGTSASDTIVMSGQPATGTDITGAINADEDFTINAQFNHPFNSNNVFTVQLLKGSDAGGRVTGETPGDILNIATIAGTSQHPALQVSIPDTVPCGQHYQLRIVSSSPADTTGWSSGFAIQNTPQATIRQQGDSLFAGKALTYQWYLNGTAIANAVQPSIRAKANGQYYVIVSNGESCRSTSATLNMIITAVPEITLEQNVVRAFPNPTPGIVYLRFAKPLLKAVDIVVLDNNGNIVYRRHTQDQTGEIDLSAQPKGVYYVTITGYGRQKAMRIVVQ</sequence>
<dbReference type="CDD" id="cd00146">
    <property type="entry name" value="PKD"/>
    <property type="match status" value="5"/>
</dbReference>
<dbReference type="InterPro" id="IPR000601">
    <property type="entry name" value="PKD_dom"/>
</dbReference>
<dbReference type="Gene3D" id="2.60.40.10">
    <property type="entry name" value="Immunoglobulins"/>
    <property type="match status" value="6"/>
</dbReference>
<dbReference type="SMART" id="SM00089">
    <property type="entry name" value="PKD"/>
    <property type="match status" value="6"/>
</dbReference>
<keyword evidence="2" id="KW-0812">Transmembrane</keyword>
<keyword evidence="6" id="KW-0732">Signal</keyword>
<evidence type="ECO:0000256" key="4">
    <source>
        <dbReference type="ARBA" id="ARBA00022989"/>
    </source>
</evidence>
<dbReference type="NCBIfam" id="TIGR04183">
    <property type="entry name" value="Por_Secre_tail"/>
    <property type="match status" value="1"/>
</dbReference>
<dbReference type="GO" id="GO:0005886">
    <property type="term" value="C:plasma membrane"/>
    <property type="evidence" value="ECO:0007669"/>
    <property type="project" value="TreeGrafter"/>
</dbReference>
<evidence type="ECO:0000256" key="5">
    <source>
        <dbReference type="ARBA" id="ARBA00023136"/>
    </source>
</evidence>
<evidence type="ECO:0000256" key="2">
    <source>
        <dbReference type="ARBA" id="ARBA00022692"/>
    </source>
</evidence>
<comment type="caution">
    <text evidence="8">The sequence shown here is derived from an EMBL/GenBank/DDBJ whole genome shotgun (WGS) entry which is preliminary data.</text>
</comment>
<feature type="domain" description="PKD" evidence="7">
    <location>
        <begin position="393"/>
        <end position="443"/>
    </location>
</feature>
<feature type="domain" description="PKD" evidence="7">
    <location>
        <begin position="699"/>
        <end position="747"/>
    </location>
</feature>
<organism evidence="8 9">
    <name type="scientific">Chitinophaga agrisoli</name>
    <dbReference type="NCBI Taxonomy" id="2607653"/>
    <lineage>
        <taxon>Bacteria</taxon>
        <taxon>Pseudomonadati</taxon>
        <taxon>Bacteroidota</taxon>
        <taxon>Chitinophagia</taxon>
        <taxon>Chitinophagales</taxon>
        <taxon>Chitinophagaceae</taxon>
        <taxon>Chitinophaga</taxon>
    </lineage>
</organism>
<dbReference type="AlphaFoldDB" id="A0A5B2VWQ2"/>